<reference evidence="14" key="2">
    <citation type="journal article" date="2023" name="Microbiol Resour">
        <title>Decontamination and Annotation of the Draft Genome Sequence of the Oomycete Lagenidium giganteum ARSEF 373.</title>
        <authorList>
            <person name="Morgan W.R."/>
            <person name="Tartar A."/>
        </authorList>
    </citation>
    <scope>NUCLEOTIDE SEQUENCE</scope>
    <source>
        <strain evidence="14">ARSEF 373</strain>
    </source>
</reference>
<feature type="region of interest" description="Disordered" evidence="12">
    <location>
        <begin position="292"/>
        <end position="311"/>
    </location>
</feature>
<feature type="compositionally biased region" description="Acidic residues" evidence="12">
    <location>
        <begin position="634"/>
        <end position="648"/>
    </location>
</feature>
<dbReference type="PROSITE" id="PS50199">
    <property type="entry name" value="ZF_RANBP2_2"/>
    <property type="match status" value="1"/>
</dbReference>
<comment type="similarity">
    <text evidence="2">Belongs to the rad17/RAD24 family.</text>
</comment>
<keyword evidence="15" id="KW-1185">Reference proteome</keyword>
<dbReference type="GO" id="GO:0003682">
    <property type="term" value="F:chromatin binding"/>
    <property type="evidence" value="ECO:0007669"/>
    <property type="project" value="TreeGrafter"/>
</dbReference>
<comment type="caution">
    <text evidence="14">The sequence shown here is derived from an EMBL/GenBank/DDBJ whole genome shotgun (WGS) entry which is preliminary data.</text>
</comment>
<dbReference type="GO" id="GO:0003689">
    <property type="term" value="F:DNA clamp loader activity"/>
    <property type="evidence" value="ECO:0007669"/>
    <property type="project" value="TreeGrafter"/>
</dbReference>
<evidence type="ECO:0000256" key="6">
    <source>
        <dbReference type="ARBA" id="ARBA00022771"/>
    </source>
</evidence>
<keyword evidence="10" id="KW-0131">Cell cycle</keyword>
<reference evidence="14" key="1">
    <citation type="submission" date="2022-11" db="EMBL/GenBank/DDBJ databases">
        <authorList>
            <person name="Morgan W.R."/>
            <person name="Tartar A."/>
        </authorList>
    </citation>
    <scope>NUCLEOTIDE SEQUENCE</scope>
    <source>
        <strain evidence="14">ARSEF 373</strain>
    </source>
</reference>
<protein>
    <recommendedName>
        <fullName evidence="13">RanBP2-type domain-containing protein</fullName>
    </recommendedName>
</protein>
<evidence type="ECO:0000256" key="9">
    <source>
        <dbReference type="ARBA" id="ARBA00023242"/>
    </source>
</evidence>
<feature type="region of interest" description="Disordered" evidence="12">
    <location>
        <begin position="132"/>
        <end position="151"/>
    </location>
</feature>
<name>A0AAV2Z826_9STRA</name>
<accession>A0AAV2Z826</accession>
<keyword evidence="3" id="KW-0479">Metal-binding</keyword>
<dbReference type="Gene3D" id="3.40.50.300">
    <property type="entry name" value="P-loop containing nucleotide triphosphate hydrolases"/>
    <property type="match status" value="1"/>
</dbReference>
<gene>
    <name evidence="14" type="ORF">N0F65_011343</name>
</gene>
<dbReference type="SMART" id="SM00547">
    <property type="entry name" value="ZnF_RBZ"/>
    <property type="match status" value="1"/>
</dbReference>
<dbReference type="GO" id="GO:0008270">
    <property type="term" value="F:zinc ion binding"/>
    <property type="evidence" value="ECO:0007669"/>
    <property type="project" value="UniProtKB-KW"/>
</dbReference>
<keyword evidence="6 11" id="KW-0863">Zinc-finger</keyword>
<dbReference type="Gene3D" id="2.30.30.380">
    <property type="entry name" value="Zn-finger domain of Sec23/24"/>
    <property type="match status" value="1"/>
</dbReference>
<evidence type="ECO:0000256" key="4">
    <source>
        <dbReference type="ARBA" id="ARBA00022741"/>
    </source>
</evidence>
<keyword evidence="4" id="KW-0547">Nucleotide-binding</keyword>
<dbReference type="GO" id="GO:0033314">
    <property type="term" value="P:mitotic DNA replication checkpoint signaling"/>
    <property type="evidence" value="ECO:0007669"/>
    <property type="project" value="TreeGrafter"/>
</dbReference>
<keyword evidence="7" id="KW-0862">Zinc</keyword>
<proteinExistence type="inferred from homology"/>
<evidence type="ECO:0000313" key="14">
    <source>
        <dbReference type="EMBL" id="DBA01587.1"/>
    </source>
</evidence>
<evidence type="ECO:0000256" key="8">
    <source>
        <dbReference type="ARBA" id="ARBA00022840"/>
    </source>
</evidence>
<dbReference type="GO" id="GO:0005524">
    <property type="term" value="F:ATP binding"/>
    <property type="evidence" value="ECO:0007669"/>
    <property type="project" value="UniProtKB-KW"/>
</dbReference>
<dbReference type="PROSITE" id="PS01358">
    <property type="entry name" value="ZF_RANBP2_1"/>
    <property type="match status" value="1"/>
</dbReference>
<dbReference type="GO" id="GO:0000077">
    <property type="term" value="P:DNA damage checkpoint signaling"/>
    <property type="evidence" value="ECO:0007669"/>
    <property type="project" value="TreeGrafter"/>
</dbReference>
<dbReference type="InterPro" id="IPR057927">
    <property type="entry name" value="RAD24-like_helical"/>
</dbReference>
<feature type="region of interest" description="Disordered" evidence="12">
    <location>
        <begin position="616"/>
        <end position="648"/>
    </location>
</feature>
<dbReference type="PANTHER" id="PTHR12172:SF0">
    <property type="entry name" value="CELL CYCLE CHECKPOINT PROTEIN RAD17"/>
    <property type="match status" value="1"/>
</dbReference>
<evidence type="ECO:0000256" key="3">
    <source>
        <dbReference type="ARBA" id="ARBA00022723"/>
    </source>
</evidence>
<evidence type="ECO:0000259" key="13">
    <source>
        <dbReference type="PROSITE" id="PS50199"/>
    </source>
</evidence>
<dbReference type="GO" id="GO:0006281">
    <property type="term" value="P:DNA repair"/>
    <property type="evidence" value="ECO:0007669"/>
    <property type="project" value="InterPro"/>
</dbReference>
<evidence type="ECO:0000256" key="10">
    <source>
        <dbReference type="ARBA" id="ARBA00023306"/>
    </source>
</evidence>
<dbReference type="EMBL" id="DAKRPA010000044">
    <property type="protein sequence ID" value="DBA01587.1"/>
    <property type="molecule type" value="Genomic_DNA"/>
</dbReference>
<organism evidence="14 15">
    <name type="scientific">Lagenidium giganteum</name>
    <dbReference type="NCBI Taxonomy" id="4803"/>
    <lineage>
        <taxon>Eukaryota</taxon>
        <taxon>Sar</taxon>
        <taxon>Stramenopiles</taxon>
        <taxon>Oomycota</taxon>
        <taxon>Peronosporomycetes</taxon>
        <taxon>Pythiales</taxon>
        <taxon>Pythiaceae</taxon>
    </lineage>
</organism>
<feature type="compositionally biased region" description="Basic residues" evidence="12">
    <location>
        <begin position="9"/>
        <end position="18"/>
    </location>
</feature>
<dbReference type="GO" id="GO:0005634">
    <property type="term" value="C:nucleus"/>
    <property type="evidence" value="ECO:0007669"/>
    <property type="project" value="UniProtKB-SubCell"/>
</dbReference>
<dbReference type="PANTHER" id="PTHR12172">
    <property type="entry name" value="CELL CYCLE CHECKPOINT PROTEIN RAD17"/>
    <property type="match status" value="1"/>
</dbReference>
<evidence type="ECO:0000256" key="12">
    <source>
        <dbReference type="SAM" id="MobiDB-lite"/>
    </source>
</evidence>
<dbReference type="InterPro" id="IPR027417">
    <property type="entry name" value="P-loop_NTPase"/>
</dbReference>
<dbReference type="SUPFAM" id="SSF90209">
    <property type="entry name" value="Ran binding protein zinc finger-like"/>
    <property type="match status" value="1"/>
</dbReference>
<dbReference type="InterPro" id="IPR036443">
    <property type="entry name" value="Znf_RanBP2_sf"/>
</dbReference>
<dbReference type="Proteomes" id="UP001146120">
    <property type="component" value="Unassembled WGS sequence"/>
</dbReference>
<dbReference type="InterPro" id="IPR001876">
    <property type="entry name" value="Znf_RanBP2"/>
</dbReference>
<keyword evidence="5" id="KW-0227">DNA damage</keyword>
<evidence type="ECO:0000256" key="1">
    <source>
        <dbReference type="ARBA" id="ARBA00004123"/>
    </source>
</evidence>
<evidence type="ECO:0000313" key="15">
    <source>
        <dbReference type="Proteomes" id="UP001146120"/>
    </source>
</evidence>
<keyword evidence="8" id="KW-0067">ATP-binding</keyword>
<evidence type="ECO:0000256" key="5">
    <source>
        <dbReference type="ARBA" id="ARBA00022763"/>
    </source>
</evidence>
<keyword evidence="9" id="KW-0539">Nucleus</keyword>
<comment type="subcellular location">
    <subcellularLocation>
        <location evidence="1">Nucleus</location>
    </subcellularLocation>
</comment>
<feature type="region of interest" description="Disordered" evidence="12">
    <location>
        <begin position="1"/>
        <end position="46"/>
    </location>
</feature>
<evidence type="ECO:0000256" key="2">
    <source>
        <dbReference type="ARBA" id="ARBA00006168"/>
    </source>
</evidence>
<dbReference type="SUPFAM" id="SSF52540">
    <property type="entry name" value="P-loop containing nucleoside triphosphate hydrolases"/>
    <property type="match status" value="1"/>
</dbReference>
<dbReference type="Pfam" id="PF25812">
    <property type="entry name" value="RAD24_helical"/>
    <property type="match status" value="1"/>
</dbReference>
<feature type="compositionally biased region" description="Polar residues" evidence="12">
    <location>
        <begin position="619"/>
        <end position="629"/>
    </location>
</feature>
<evidence type="ECO:0000256" key="11">
    <source>
        <dbReference type="PROSITE-ProRule" id="PRU00322"/>
    </source>
</evidence>
<evidence type="ECO:0000256" key="7">
    <source>
        <dbReference type="ARBA" id="ARBA00022833"/>
    </source>
</evidence>
<dbReference type="AlphaFoldDB" id="A0AAV2Z826"/>
<feature type="domain" description="RanBP2-type" evidence="13">
    <location>
        <begin position="72"/>
        <end position="101"/>
    </location>
</feature>
<dbReference type="Pfam" id="PF03215">
    <property type="entry name" value="Rad17"/>
    <property type="match status" value="1"/>
</dbReference>
<sequence>MESSASPRRPLRRLRRRRDSSDEEDELAAPQRSRQPVVVELDDESDDEFQSVQSVRYSSTDPVVDRSVSSTDSGLWACAKCTYLNARSDTRCAMCSTPSVALRPTRRLSDWLQPAARMEKLTQVKQKVEFIDSSNESSGASDDEFSSRRIRATQKPSTVAACDHRLWAEKYAPTTIEDLCVQKKKVDEVRDWMLANGRVPVDAIPSKPRCRLLLVCGPPGAGKSTMIRCIARKHGVRLKEWQDNSAMGKLNYDRHLQDQYWTPHVSTIDDFADFINQSIHYSSLPVVVTTTSRRQKRKLTSETEQPPIPPTDPAGQLVLMEAWPQNLSSQKEAQWDERVKQTLQQLVHPAANPTHPVIIVFSDTREGKVDPQALSRRFSEQAISSPFTTVITINRVTTAQLKKQIGRVCQAERLKLSPNDITLIAESGNDLNDADPEDRLRDDFYSELHAIGKILHARKSTAMTTKEQNACGSSLDRVMETATMDVETLLSFVHENVVGYYTQIEELSEAAELLSLTDKMSSESYRAAGNTQAYKRYREVAKTILVRSVLVTNVHPAVTAFRPVQKPKSFDCAKRMTITRQTLQERTKNEARTCSDDVFAMEVDPFLQLMEARTGAMNAPSQPSGNRPTHSLELDDEIEMSDDDGSIR</sequence>
<dbReference type="InterPro" id="IPR004582">
    <property type="entry name" value="Checkpoint_prot_Rad17_Rad24"/>
</dbReference>